<evidence type="ECO:0000256" key="4">
    <source>
        <dbReference type="ARBA" id="ARBA00012358"/>
    </source>
</evidence>
<comment type="similarity">
    <text evidence="3">Belongs to the ferredoxin thioredoxin reductase beta subunit family.</text>
</comment>
<dbReference type="InterPro" id="IPR004209">
    <property type="entry name" value="FTR_bsu"/>
</dbReference>
<evidence type="ECO:0000256" key="1">
    <source>
        <dbReference type="ARBA" id="ARBA00001966"/>
    </source>
</evidence>
<dbReference type="PANTHER" id="PTHR35113:SF1">
    <property type="entry name" value="FERREDOXIN-THIOREDOXIN REDUCTASE CATALYTIC CHAIN, CHLOROPLASTIC"/>
    <property type="match status" value="1"/>
</dbReference>
<keyword evidence="8" id="KW-0408">Iron</keyword>
<keyword evidence="5" id="KW-0004">4Fe-4S</keyword>
<keyword evidence="9" id="KW-0411">Iron-sulfur</keyword>
<dbReference type="EC" id="1.8.7.2" evidence="4"/>
<dbReference type="Gene3D" id="3.90.460.10">
    <property type="entry name" value="Ferredoxin thioredoxin reductase catalytic beta subunit"/>
    <property type="match status" value="1"/>
</dbReference>
<evidence type="ECO:0000256" key="12">
    <source>
        <dbReference type="ARBA" id="ARBA00030295"/>
    </source>
</evidence>
<accession>A0A520KXK9</accession>
<keyword evidence="10" id="KW-1015">Disulfide bond</keyword>
<dbReference type="GO" id="GO:0046872">
    <property type="term" value="F:metal ion binding"/>
    <property type="evidence" value="ECO:0007669"/>
    <property type="project" value="UniProtKB-KW"/>
</dbReference>
<comment type="subunit">
    <text evidence="11">Heterodimer of subunit A (variable subunit) and subunit B (catalytic subunit). Heterodimeric FTR forms a complex with ferredoxin and thioredoxin.</text>
</comment>
<comment type="catalytic activity">
    <reaction evidence="13">
        <text>[thioredoxin]-disulfide + 2 reduced [2Fe-2S]-[ferredoxin] + 2 H(+) = [thioredoxin]-dithiol + 2 oxidized [2Fe-2S]-[ferredoxin]</text>
        <dbReference type="Rhea" id="RHEA:42336"/>
        <dbReference type="Rhea" id="RHEA-COMP:10000"/>
        <dbReference type="Rhea" id="RHEA-COMP:10001"/>
        <dbReference type="Rhea" id="RHEA-COMP:10698"/>
        <dbReference type="Rhea" id="RHEA-COMP:10700"/>
        <dbReference type="ChEBI" id="CHEBI:15378"/>
        <dbReference type="ChEBI" id="CHEBI:29950"/>
        <dbReference type="ChEBI" id="CHEBI:33737"/>
        <dbReference type="ChEBI" id="CHEBI:33738"/>
        <dbReference type="ChEBI" id="CHEBI:50058"/>
        <dbReference type="EC" id="1.8.7.2"/>
    </reaction>
</comment>
<comment type="function">
    <text evidence="2">Catalytic subunit of the ferredoxin-thioredoxin reductase (FTR), which catalyzes the two-electron reduction of thioredoxins by the electrons provided by reduced ferredoxin.</text>
</comment>
<sequence>MKSELDELRENIRNSVERYSSKKGYLLNPDKEIFESVIEGLAQNRLKYGKRYCPCRIVTGDPEKDKANICPCVYHEEEIERDGHCHCMLYYA</sequence>
<name>A0A520KXK9_9EURY</name>
<gene>
    <name evidence="14" type="ORF">EF807_03505</name>
</gene>
<protein>
    <recommendedName>
        <fullName evidence="4">ferredoxin:thioredoxin reductase</fullName>
        <ecNumber evidence="4">1.8.7.2</ecNumber>
    </recommendedName>
    <alternativeName>
        <fullName evidence="12">Ferredoxin-thioredoxin reductase subunit B</fullName>
    </alternativeName>
</protein>
<dbReference type="AlphaFoldDB" id="A0A520KXK9"/>
<evidence type="ECO:0000313" key="15">
    <source>
        <dbReference type="Proteomes" id="UP000320766"/>
    </source>
</evidence>
<comment type="cofactor">
    <cofactor evidence="1">
        <name>[4Fe-4S] cluster</name>
        <dbReference type="ChEBI" id="CHEBI:49883"/>
    </cofactor>
</comment>
<evidence type="ECO:0000256" key="11">
    <source>
        <dbReference type="ARBA" id="ARBA00026011"/>
    </source>
</evidence>
<evidence type="ECO:0000313" key="14">
    <source>
        <dbReference type="EMBL" id="RZN70279.1"/>
    </source>
</evidence>
<proteinExistence type="inferred from homology"/>
<organism evidence="14 15">
    <name type="scientific">Candidatus Methanolliviera hydrocarbonicum</name>
    <dbReference type="NCBI Taxonomy" id="2491085"/>
    <lineage>
        <taxon>Archaea</taxon>
        <taxon>Methanobacteriati</taxon>
        <taxon>Methanobacteriota</taxon>
        <taxon>Candidatus Methanoliparia</taxon>
        <taxon>Candidatus Methanoliparales</taxon>
        <taxon>Candidatus Methanollivieraceae</taxon>
        <taxon>Candidatus Methanolliviera</taxon>
    </lineage>
</organism>
<dbReference type="InterPro" id="IPR036644">
    <property type="entry name" value="FTR_bsu_sf"/>
</dbReference>
<evidence type="ECO:0000256" key="3">
    <source>
        <dbReference type="ARBA" id="ARBA00007941"/>
    </source>
</evidence>
<dbReference type="EMBL" id="RXIL01000059">
    <property type="protein sequence ID" value="RZN70279.1"/>
    <property type="molecule type" value="Genomic_DNA"/>
</dbReference>
<evidence type="ECO:0000256" key="10">
    <source>
        <dbReference type="ARBA" id="ARBA00023157"/>
    </source>
</evidence>
<dbReference type="GO" id="GO:0051539">
    <property type="term" value="F:4 iron, 4 sulfur cluster binding"/>
    <property type="evidence" value="ECO:0007669"/>
    <property type="project" value="UniProtKB-KW"/>
</dbReference>
<evidence type="ECO:0000256" key="8">
    <source>
        <dbReference type="ARBA" id="ARBA00023004"/>
    </source>
</evidence>
<comment type="caution">
    <text evidence="14">The sequence shown here is derived from an EMBL/GenBank/DDBJ whole genome shotgun (WGS) entry which is preliminary data.</text>
</comment>
<keyword evidence="6" id="KW-0479">Metal-binding</keyword>
<evidence type="ECO:0000256" key="2">
    <source>
        <dbReference type="ARBA" id="ARBA00003945"/>
    </source>
</evidence>
<evidence type="ECO:0000256" key="5">
    <source>
        <dbReference type="ARBA" id="ARBA00022485"/>
    </source>
</evidence>
<evidence type="ECO:0000256" key="9">
    <source>
        <dbReference type="ARBA" id="ARBA00023014"/>
    </source>
</evidence>
<dbReference type="Pfam" id="PF02943">
    <property type="entry name" value="FeThRed_B"/>
    <property type="match status" value="1"/>
</dbReference>
<dbReference type="PANTHER" id="PTHR35113">
    <property type="entry name" value="FERREDOXIN-THIOREDOXIN REDUCTASE CATALYTIC CHAIN, CHLOROPLASTIC"/>
    <property type="match status" value="1"/>
</dbReference>
<evidence type="ECO:0000256" key="13">
    <source>
        <dbReference type="ARBA" id="ARBA00048150"/>
    </source>
</evidence>
<reference evidence="14 15" key="1">
    <citation type="journal article" date="2019" name="Nat. Microbiol.">
        <title>Wide diversity of methane and short-chain alkane metabolisms in uncultured archaea.</title>
        <authorList>
            <person name="Borrel G."/>
            <person name="Adam P.S."/>
            <person name="McKay L.J."/>
            <person name="Chen L.X."/>
            <person name="Sierra-Garcia I.N."/>
            <person name="Sieber C.M."/>
            <person name="Letourneur Q."/>
            <person name="Ghozlane A."/>
            <person name="Andersen G.L."/>
            <person name="Li W.J."/>
            <person name="Hallam S.J."/>
            <person name="Muyzer G."/>
            <person name="de Oliveira V.M."/>
            <person name="Inskeep W.P."/>
            <person name="Banfield J.F."/>
            <person name="Gribaldo S."/>
        </authorList>
    </citation>
    <scope>NUCLEOTIDE SEQUENCE [LARGE SCALE GENOMIC DNA]</scope>
    <source>
        <strain evidence="14">NM1b</strain>
    </source>
</reference>
<dbReference type="GO" id="GO:0016730">
    <property type="term" value="F:oxidoreductase activity, acting on iron-sulfur proteins as donors"/>
    <property type="evidence" value="ECO:0007669"/>
    <property type="project" value="InterPro"/>
</dbReference>
<dbReference type="SUPFAM" id="SSF57662">
    <property type="entry name" value="Ferredoxin thioredoxin reductase (FTR), catalytic beta chain"/>
    <property type="match status" value="1"/>
</dbReference>
<evidence type="ECO:0000256" key="7">
    <source>
        <dbReference type="ARBA" id="ARBA00023002"/>
    </source>
</evidence>
<keyword evidence="7" id="KW-0560">Oxidoreductase</keyword>
<dbReference type="Proteomes" id="UP000320766">
    <property type="component" value="Unassembled WGS sequence"/>
</dbReference>
<evidence type="ECO:0000256" key="6">
    <source>
        <dbReference type="ARBA" id="ARBA00022723"/>
    </source>
</evidence>